<evidence type="ECO:0000313" key="1">
    <source>
        <dbReference type="EMBL" id="OLQ09184.1"/>
    </source>
</evidence>
<proteinExistence type="predicted"/>
<comment type="caution">
    <text evidence="1">The sequence shown here is derived from an EMBL/GenBank/DDBJ whole genome shotgun (WGS) entry which is preliminary data.</text>
</comment>
<protein>
    <submittedName>
        <fullName evidence="1">Uncharacterized protein</fullName>
    </submittedName>
</protein>
<sequence>MGQHGISIQQALSIASFWEVLQEHPEDCCLLEAVCFEEAGPDAETQTEVLMQDVARWEACYIASASDCDSVSWSLSSTASDADAKSLDGLKDGSKVCGGGNAIRGHQHS</sequence>
<reference evidence="1 2" key="1">
    <citation type="submission" date="2016-02" db="EMBL/GenBank/DDBJ databases">
        <title>Genome analysis of coral dinoflagellate symbionts highlights evolutionary adaptations to a symbiotic lifestyle.</title>
        <authorList>
            <person name="Aranda M."/>
            <person name="Li Y."/>
            <person name="Liew Y.J."/>
            <person name="Baumgarten S."/>
            <person name="Simakov O."/>
            <person name="Wilson M."/>
            <person name="Piel J."/>
            <person name="Ashoor H."/>
            <person name="Bougouffa S."/>
            <person name="Bajic V.B."/>
            <person name="Ryu T."/>
            <person name="Ravasi T."/>
            <person name="Bayer T."/>
            <person name="Micklem G."/>
            <person name="Kim H."/>
            <person name="Bhak J."/>
            <person name="Lajeunesse T.C."/>
            <person name="Voolstra C.R."/>
        </authorList>
    </citation>
    <scope>NUCLEOTIDE SEQUENCE [LARGE SCALE GENOMIC DNA]</scope>
    <source>
        <strain evidence="1 2">CCMP2467</strain>
    </source>
</reference>
<name>A0A1Q9EP25_SYMMI</name>
<keyword evidence="2" id="KW-1185">Reference proteome</keyword>
<gene>
    <name evidence="1" type="ORF">AK812_SmicGene7241</name>
</gene>
<organism evidence="1 2">
    <name type="scientific">Symbiodinium microadriaticum</name>
    <name type="common">Dinoflagellate</name>
    <name type="synonym">Zooxanthella microadriatica</name>
    <dbReference type="NCBI Taxonomy" id="2951"/>
    <lineage>
        <taxon>Eukaryota</taxon>
        <taxon>Sar</taxon>
        <taxon>Alveolata</taxon>
        <taxon>Dinophyceae</taxon>
        <taxon>Suessiales</taxon>
        <taxon>Symbiodiniaceae</taxon>
        <taxon>Symbiodinium</taxon>
    </lineage>
</organism>
<dbReference type="AlphaFoldDB" id="A0A1Q9EP25"/>
<evidence type="ECO:0000313" key="2">
    <source>
        <dbReference type="Proteomes" id="UP000186817"/>
    </source>
</evidence>
<accession>A0A1Q9EP25</accession>
<dbReference type="EMBL" id="LSRX01000102">
    <property type="protein sequence ID" value="OLQ09184.1"/>
    <property type="molecule type" value="Genomic_DNA"/>
</dbReference>
<dbReference type="Proteomes" id="UP000186817">
    <property type="component" value="Unassembled WGS sequence"/>
</dbReference>